<proteinExistence type="inferred from homology"/>
<gene>
    <name evidence="8" type="primary">ga25345</name>
    <name evidence="8" type="ORF">PR202_ga25345</name>
</gene>
<evidence type="ECO:0000256" key="4">
    <source>
        <dbReference type="ARBA" id="ARBA00023180"/>
    </source>
</evidence>
<reference evidence="8" key="1">
    <citation type="journal article" date="2018" name="DNA Res.">
        <title>Multiple hybrid de novo genome assembly of finger millet, an orphan allotetraploid crop.</title>
        <authorList>
            <person name="Hatakeyama M."/>
            <person name="Aluri S."/>
            <person name="Balachadran M.T."/>
            <person name="Sivarajan S.R."/>
            <person name="Patrignani A."/>
            <person name="Gruter S."/>
            <person name="Poveda L."/>
            <person name="Shimizu-Inatsugi R."/>
            <person name="Baeten J."/>
            <person name="Francoijs K.J."/>
            <person name="Nataraja K.N."/>
            <person name="Reddy Y.A.N."/>
            <person name="Phadnis S."/>
            <person name="Ravikumar R.L."/>
            <person name="Schlapbach R."/>
            <person name="Sreeman S.M."/>
            <person name="Shimizu K.K."/>
        </authorList>
    </citation>
    <scope>NUCLEOTIDE SEQUENCE</scope>
</reference>
<evidence type="ECO:0000313" key="9">
    <source>
        <dbReference type="Proteomes" id="UP001054889"/>
    </source>
</evidence>
<evidence type="ECO:0000256" key="1">
    <source>
        <dbReference type="ARBA" id="ARBA00009748"/>
    </source>
</evidence>
<dbReference type="InterPro" id="IPR043325">
    <property type="entry name" value="LTSS"/>
</dbReference>
<evidence type="ECO:0000256" key="3">
    <source>
        <dbReference type="ARBA" id="ARBA00023157"/>
    </source>
</evidence>
<keyword evidence="9" id="KW-1185">Reference proteome</keyword>
<feature type="region of interest" description="Disordered" evidence="5">
    <location>
        <begin position="156"/>
        <end position="181"/>
    </location>
</feature>
<feature type="signal peptide" evidence="6">
    <location>
        <begin position="1"/>
        <end position="26"/>
    </location>
</feature>
<evidence type="ECO:0000256" key="2">
    <source>
        <dbReference type="ARBA" id="ARBA00022729"/>
    </source>
</evidence>
<feature type="compositionally biased region" description="Pro residues" evidence="5">
    <location>
        <begin position="156"/>
        <end position="166"/>
    </location>
</feature>
<comment type="caution">
    <text evidence="8">The sequence shown here is derived from an EMBL/GenBank/DDBJ whole genome shotgun (WGS) entry which is preliminary data.</text>
</comment>
<dbReference type="SUPFAM" id="SSF47699">
    <property type="entry name" value="Bifunctional inhibitor/lipid-transfer protein/seed storage 2S albumin"/>
    <property type="match status" value="1"/>
</dbReference>
<organism evidence="8 9">
    <name type="scientific">Eleusine coracana subsp. coracana</name>
    <dbReference type="NCBI Taxonomy" id="191504"/>
    <lineage>
        <taxon>Eukaryota</taxon>
        <taxon>Viridiplantae</taxon>
        <taxon>Streptophyta</taxon>
        <taxon>Embryophyta</taxon>
        <taxon>Tracheophyta</taxon>
        <taxon>Spermatophyta</taxon>
        <taxon>Magnoliopsida</taxon>
        <taxon>Liliopsida</taxon>
        <taxon>Poales</taxon>
        <taxon>Poaceae</taxon>
        <taxon>PACMAD clade</taxon>
        <taxon>Chloridoideae</taxon>
        <taxon>Cynodonteae</taxon>
        <taxon>Eleusininae</taxon>
        <taxon>Eleusine</taxon>
    </lineage>
</organism>
<evidence type="ECO:0000256" key="5">
    <source>
        <dbReference type="SAM" id="MobiDB-lite"/>
    </source>
</evidence>
<dbReference type="PANTHER" id="PTHR33044">
    <property type="entry name" value="BIFUNCTIONAL INHIBITOR/LIPID-TRANSFER PROTEIN/SEED STORAGE 2S ALBUMIN SUPERFAMILY PROTEIN-RELATED"/>
    <property type="match status" value="1"/>
</dbReference>
<dbReference type="CDD" id="cd00010">
    <property type="entry name" value="AAI_LTSS"/>
    <property type="match status" value="1"/>
</dbReference>
<evidence type="ECO:0000256" key="6">
    <source>
        <dbReference type="SAM" id="SignalP"/>
    </source>
</evidence>
<dbReference type="EMBL" id="BQKI01000014">
    <property type="protein sequence ID" value="GJN07509.1"/>
    <property type="molecule type" value="Genomic_DNA"/>
</dbReference>
<dbReference type="AlphaFoldDB" id="A0AAV5D9X7"/>
<reference evidence="8" key="2">
    <citation type="submission" date="2021-12" db="EMBL/GenBank/DDBJ databases">
        <title>Resequencing data analysis of finger millet.</title>
        <authorList>
            <person name="Hatakeyama M."/>
            <person name="Aluri S."/>
            <person name="Balachadran M.T."/>
            <person name="Sivarajan S.R."/>
            <person name="Poveda L."/>
            <person name="Shimizu-Inatsugi R."/>
            <person name="Schlapbach R."/>
            <person name="Sreeman S.M."/>
            <person name="Shimizu K.K."/>
        </authorList>
    </citation>
    <scope>NUCLEOTIDE SEQUENCE</scope>
</reference>
<comment type="similarity">
    <text evidence="1">Belongs to the plant LTP family.</text>
</comment>
<dbReference type="Pfam" id="PF14368">
    <property type="entry name" value="LTP_2"/>
    <property type="match status" value="1"/>
</dbReference>
<name>A0AAV5D9X7_ELECO</name>
<keyword evidence="2 6" id="KW-0732">Signal</keyword>
<dbReference type="Gene3D" id="1.10.110.10">
    <property type="entry name" value="Plant lipid-transfer and hydrophobic proteins"/>
    <property type="match status" value="1"/>
</dbReference>
<dbReference type="InterPro" id="IPR016140">
    <property type="entry name" value="Bifunc_inhib/LTP/seed_store"/>
</dbReference>
<evidence type="ECO:0000313" key="8">
    <source>
        <dbReference type="EMBL" id="GJN07509.1"/>
    </source>
</evidence>
<dbReference type="InterPro" id="IPR036312">
    <property type="entry name" value="Bifun_inhib/LTP/seed_sf"/>
</dbReference>
<protein>
    <recommendedName>
        <fullName evidence="7">Bifunctional inhibitor/plant lipid transfer protein/seed storage helical domain-containing protein</fullName>
    </recommendedName>
</protein>
<accession>A0AAV5D9X7</accession>
<feature type="chain" id="PRO_5043955138" description="Bifunctional inhibitor/plant lipid transfer protein/seed storage helical domain-containing protein" evidence="6">
    <location>
        <begin position="27"/>
        <end position="295"/>
    </location>
</feature>
<evidence type="ECO:0000259" key="7">
    <source>
        <dbReference type="SMART" id="SM00499"/>
    </source>
</evidence>
<dbReference type="SMART" id="SM00499">
    <property type="entry name" value="AAI"/>
    <property type="match status" value="1"/>
</dbReference>
<keyword evidence="3" id="KW-1015">Disulfide bond</keyword>
<dbReference type="Proteomes" id="UP001054889">
    <property type="component" value="Unassembled WGS sequence"/>
</dbReference>
<keyword evidence="4" id="KW-0325">Glycoprotein</keyword>
<feature type="domain" description="Bifunctional inhibitor/plant lipid transfer protein/seed storage helical" evidence="7">
    <location>
        <begin position="187"/>
        <end position="268"/>
    </location>
</feature>
<sequence length="295" mass="30040">MAPSKTIVALFLALTLVANTLQPSEAIRVVQAAASADQEALEKTAAASSTNADAYVAKPSAPSAAGQVPGFPFPLLPFPLFPLPGGGAPPAGQFPGFPFPLFPLPGGAPPAGQAPAFPFPLFPPLFPMPGAPPAGQGQLPGFPFPLFPPLFPLPGFPRPGSPPPPSSTATKLSVGETVSPRPQVTDCLPPLMTLTPCMDYLTDTSVPAPPSTCCDGFRTLVNDAPICLCHGLNGDISKIMPAPMDLMRMMSLPATCRVALPLQTLAKCSVAPVPPLTMPAPAPGPVTAPSPAPSP</sequence>